<proteinExistence type="predicted"/>
<sequence>MTAPQPPSNQNQGGQQAPGENNEDKGGAVAEQPTPSSAGDLPTTTHGAGQEGAQGISSALGGSGDSADATQVVAPSTPQQAVPGAADATQVVGGGSPVQQPQQQPGQPQQPQWGAQQPQQQWGQQPPQPQAGTPSGGFQQPAWGAQQQPGAQPQGQWGQQQHPQGQWGQPQQQWGQQQGGGAPPMLLIAMWASIGIGGLFTILGIVSLINTIEAFSYVSKAQSSLSELSRQFGGRIPTPSAGPGSGTLVFALILAIVILVGSAATAACGWFAGQQGKEWARLGAGVGAGAVALSGLITMIVVAAGATSIFAMLLFAGLAVLWFLPMTVAEVRAKAGMQPAQAGGWGQQQGQWGQQQPQQGQWGQQQPQQGQWGQQAPQQPQQQWGQQQPGQPGQQQGWPGQQ</sequence>
<feature type="region of interest" description="Disordered" evidence="1">
    <location>
        <begin position="340"/>
        <end position="402"/>
    </location>
</feature>
<feature type="transmembrane region" description="Helical" evidence="2">
    <location>
        <begin position="309"/>
        <end position="329"/>
    </location>
</feature>
<evidence type="ECO:0000256" key="2">
    <source>
        <dbReference type="SAM" id="Phobius"/>
    </source>
</evidence>
<dbReference type="EMBL" id="BAABAL010000006">
    <property type="protein sequence ID" value="GAA3999493.1"/>
    <property type="molecule type" value="Genomic_DNA"/>
</dbReference>
<reference evidence="4" key="1">
    <citation type="journal article" date="2019" name="Int. J. Syst. Evol. Microbiol.">
        <title>The Global Catalogue of Microorganisms (GCM) 10K type strain sequencing project: providing services to taxonomists for standard genome sequencing and annotation.</title>
        <authorList>
            <consortium name="The Broad Institute Genomics Platform"/>
            <consortium name="The Broad Institute Genome Sequencing Center for Infectious Disease"/>
            <person name="Wu L."/>
            <person name="Ma J."/>
        </authorList>
    </citation>
    <scope>NUCLEOTIDE SEQUENCE [LARGE SCALE GENOMIC DNA]</scope>
    <source>
        <strain evidence="4">JCM 17342</strain>
    </source>
</reference>
<feature type="region of interest" description="Disordered" evidence="1">
    <location>
        <begin position="1"/>
        <end position="180"/>
    </location>
</feature>
<dbReference type="Proteomes" id="UP001501747">
    <property type="component" value="Unassembled WGS sequence"/>
</dbReference>
<feature type="compositionally biased region" description="Polar residues" evidence="1">
    <location>
        <begin position="33"/>
        <end position="47"/>
    </location>
</feature>
<feature type="compositionally biased region" description="Low complexity" evidence="1">
    <location>
        <begin position="55"/>
        <end position="69"/>
    </location>
</feature>
<keyword evidence="4" id="KW-1185">Reference proteome</keyword>
<accession>A0ABP7RM18</accession>
<feature type="transmembrane region" description="Helical" evidence="2">
    <location>
        <begin position="186"/>
        <end position="209"/>
    </location>
</feature>
<keyword evidence="2" id="KW-1133">Transmembrane helix</keyword>
<comment type="caution">
    <text evidence="3">The sequence shown here is derived from an EMBL/GenBank/DDBJ whole genome shotgun (WGS) entry which is preliminary data.</text>
</comment>
<protein>
    <submittedName>
        <fullName evidence="3">Uncharacterized protein</fullName>
    </submittedName>
</protein>
<feature type="compositionally biased region" description="Low complexity" evidence="1">
    <location>
        <begin position="97"/>
        <end position="176"/>
    </location>
</feature>
<keyword evidence="2" id="KW-0812">Transmembrane</keyword>
<gene>
    <name evidence="3" type="ORF">GCM10022247_19730</name>
</gene>
<feature type="transmembrane region" description="Helical" evidence="2">
    <location>
        <begin position="248"/>
        <end position="272"/>
    </location>
</feature>
<dbReference type="RefSeq" id="WP_344873030.1">
    <property type="nucleotide sequence ID" value="NZ_BAABAL010000006.1"/>
</dbReference>
<organism evidence="3 4">
    <name type="scientific">Allokutzneria multivorans</name>
    <dbReference type="NCBI Taxonomy" id="1142134"/>
    <lineage>
        <taxon>Bacteria</taxon>
        <taxon>Bacillati</taxon>
        <taxon>Actinomycetota</taxon>
        <taxon>Actinomycetes</taxon>
        <taxon>Pseudonocardiales</taxon>
        <taxon>Pseudonocardiaceae</taxon>
        <taxon>Allokutzneria</taxon>
    </lineage>
</organism>
<evidence type="ECO:0000313" key="4">
    <source>
        <dbReference type="Proteomes" id="UP001501747"/>
    </source>
</evidence>
<evidence type="ECO:0000256" key="1">
    <source>
        <dbReference type="SAM" id="MobiDB-lite"/>
    </source>
</evidence>
<evidence type="ECO:0000313" key="3">
    <source>
        <dbReference type="EMBL" id="GAA3999493.1"/>
    </source>
</evidence>
<name>A0ABP7RM18_9PSEU</name>
<feature type="transmembrane region" description="Helical" evidence="2">
    <location>
        <begin position="279"/>
        <end position="303"/>
    </location>
</feature>
<feature type="compositionally biased region" description="Low complexity" evidence="1">
    <location>
        <begin position="8"/>
        <end position="20"/>
    </location>
</feature>
<keyword evidence="2" id="KW-0472">Membrane</keyword>